<evidence type="ECO:0000313" key="3">
    <source>
        <dbReference type="Proteomes" id="UP000199393"/>
    </source>
</evidence>
<organism evidence="2 3">
    <name type="scientific">Micromonospora krabiensis</name>
    <dbReference type="NCBI Taxonomy" id="307121"/>
    <lineage>
        <taxon>Bacteria</taxon>
        <taxon>Bacillati</taxon>
        <taxon>Actinomycetota</taxon>
        <taxon>Actinomycetes</taxon>
        <taxon>Micromonosporales</taxon>
        <taxon>Micromonosporaceae</taxon>
        <taxon>Micromonospora</taxon>
    </lineage>
</organism>
<feature type="domain" description="Spermatogenesis-associated protein 20-like TRX" evidence="1">
    <location>
        <begin position="1"/>
        <end position="103"/>
    </location>
</feature>
<dbReference type="GO" id="GO:0005975">
    <property type="term" value="P:carbohydrate metabolic process"/>
    <property type="evidence" value="ECO:0007669"/>
    <property type="project" value="InterPro"/>
</dbReference>
<accession>A0A1C3N5Q5</accession>
<dbReference type="PANTHER" id="PTHR42899:SF1">
    <property type="entry name" value="SPERMATOGENESIS-ASSOCIATED PROTEIN 20"/>
    <property type="match status" value="1"/>
</dbReference>
<evidence type="ECO:0000259" key="1">
    <source>
        <dbReference type="Pfam" id="PF03190"/>
    </source>
</evidence>
<dbReference type="EMBL" id="LT598496">
    <property type="protein sequence ID" value="SBV27876.1"/>
    <property type="molecule type" value="Genomic_DNA"/>
</dbReference>
<gene>
    <name evidence="2" type="ORF">GA0070620_3407</name>
</gene>
<dbReference type="InterPro" id="IPR004879">
    <property type="entry name" value="Ssp411-like_TRX"/>
</dbReference>
<name>A0A1C3N5Q5_9ACTN</name>
<dbReference type="AlphaFoldDB" id="A0A1C3N5Q5"/>
<dbReference type="SUPFAM" id="SSF48208">
    <property type="entry name" value="Six-hairpin glycosidases"/>
    <property type="match status" value="1"/>
</dbReference>
<dbReference type="InterPro" id="IPR008928">
    <property type="entry name" value="6-hairpin_glycosidase_sf"/>
</dbReference>
<dbReference type="PATRIC" id="fig|307121.4.peg.3476"/>
<dbReference type="PANTHER" id="PTHR42899">
    <property type="entry name" value="SPERMATOGENESIS-ASSOCIATED PROTEIN 20"/>
    <property type="match status" value="1"/>
</dbReference>
<proteinExistence type="predicted"/>
<sequence length="627" mass="67570">MMAHESFEDESVAALMNADFVSVKVDREERPDVDAVYMTATQAMTGQGGWPMTVFATPDGTPFFCGTYFPKPNFARLLQSVTTAWRDQRDAVLQQGAAVVEAIGGAQAVGGPTAPLEASLLDDAASQLAQEYDETNGGFGGAPKFPPHMNLLFLLRHHQRTGSERSLEIVRHTAEAMARGGIYDQLAGGFARYSVDGHWTVPHFEKMLYDNALLLRTYTQLWRLTGDRLARRVARDTARFLADELHRPGEGFASALDADTDGVEGLTYVWTPAQLVEVLGEEDGRFAADLFGVTEPGTFEHGTSVLRLARDVDDADPAVRRRWQEVVGRLLVARDTRPQPARDDKVVAAWNGLAITAIAEFQQVAALYASPDDEDANLMDGVLIVTDGAMRDTAEHLARVHLVDGRLRRVSRDKVVGEPAGVLEDYGCVAEAFCAMHQLTGEGRWLELAGRLLDVALEHFAAPDGGFYDTADDAERLVTRPADPTDNATPSGRSAVVAALVTYAALTGETRYREAAETALGTVAPIVGRHARFTGYAAMVGEALLSGPYEIAVVTEEPVGDPLLAAAHRHAPPGAVVVAGRSDQPGVPLLADRPMVDGRPAAYVCRGFVCERPVTDVADLVGQLGGR</sequence>
<dbReference type="PIRSF" id="PIRSF006402">
    <property type="entry name" value="UCP006402_thioredoxin"/>
    <property type="match status" value="1"/>
</dbReference>
<dbReference type="Proteomes" id="UP000199393">
    <property type="component" value="Chromosome I"/>
</dbReference>
<dbReference type="InterPro" id="IPR036249">
    <property type="entry name" value="Thioredoxin-like_sf"/>
</dbReference>
<dbReference type="InterPro" id="IPR024705">
    <property type="entry name" value="Ssp411"/>
</dbReference>
<evidence type="ECO:0000313" key="2">
    <source>
        <dbReference type="EMBL" id="SBV27876.1"/>
    </source>
</evidence>
<dbReference type="Gene3D" id="1.50.10.10">
    <property type="match status" value="2"/>
</dbReference>
<keyword evidence="3" id="KW-1185">Reference proteome</keyword>
<protein>
    <recommendedName>
        <fullName evidence="1">Spermatogenesis-associated protein 20-like TRX domain-containing protein</fullName>
    </recommendedName>
</protein>
<dbReference type="InterPro" id="IPR012341">
    <property type="entry name" value="6hp_glycosidase-like_sf"/>
</dbReference>
<dbReference type="Gene3D" id="3.40.30.10">
    <property type="entry name" value="Glutaredoxin"/>
    <property type="match status" value="1"/>
</dbReference>
<dbReference type="Pfam" id="PF03190">
    <property type="entry name" value="Thioredox_DsbH"/>
    <property type="match status" value="1"/>
</dbReference>
<dbReference type="SUPFAM" id="SSF52833">
    <property type="entry name" value="Thioredoxin-like"/>
    <property type="match status" value="1"/>
</dbReference>
<reference evidence="3" key="1">
    <citation type="submission" date="2016-06" db="EMBL/GenBank/DDBJ databases">
        <authorList>
            <person name="Varghese N."/>
        </authorList>
    </citation>
    <scope>NUCLEOTIDE SEQUENCE [LARGE SCALE GENOMIC DNA]</scope>
    <source>
        <strain evidence="3">DSM 45344</strain>
    </source>
</reference>
<dbReference type="STRING" id="307121.GA0070620_3407"/>